<evidence type="ECO:0000313" key="3">
    <source>
        <dbReference type="Proteomes" id="UP001642540"/>
    </source>
</evidence>
<keyword evidence="1" id="KW-1133">Transmembrane helix</keyword>
<organism evidence="2 3">
    <name type="scientific">Orchesella dallaii</name>
    <dbReference type="NCBI Taxonomy" id="48710"/>
    <lineage>
        <taxon>Eukaryota</taxon>
        <taxon>Metazoa</taxon>
        <taxon>Ecdysozoa</taxon>
        <taxon>Arthropoda</taxon>
        <taxon>Hexapoda</taxon>
        <taxon>Collembola</taxon>
        <taxon>Entomobryomorpha</taxon>
        <taxon>Entomobryoidea</taxon>
        <taxon>Orchesellidae</taxon>
        <taxon>Orchesellinae</taxon>
        <taxon>Orchesella</taxon>
    </lineage>
</organism>
<accession>A0ABP1QG66</accession>
<name>A0ABP1QG66_9HEXA</name>
<evidence type="ECO:0008006" key="4">
    <source>
        <dbReference type="Google" id="ProtNLM"/>
    </source>
</evidence>
<feature type="transmembrane region" description="Helical" evidence="1">
    <location>
        <begin position="72"/>
        <end position="93"/>
    </location>
</feature>
<feature type="transmembrane region" description="Helical" evidence="1">
    <location>
        <begin position="99"/>
        <end position="116"/>
    </location>
</feature>
<sequence>MGWLFSTTNKSLVDGMEKLSVLHLLNPPPIFQDIVGVLSVGLVAFMTMGVLCLPILTIFFDVDPLCILLEPFHNGHVLLSVTVYLVRYIFFALAFTRMARWYCFIFIHFVVVLVIANKFMDGILKIVQNPEDFNHLPNKPNNSDSLKEKVAWQRFIIRVILLNRSIRLLCNFWSRNVGWLIFTILVLGVWLWAASNYALMALYTMLPQLLILVCVWLSTICSVIFVVLATYVAQVEKKSNVLVGIIRRDLRSYKMGRRYASTMDSAKISTPFFSFEGSNLISLFRIPFDVTVNIVLTFPPKI</sequence>
<evidence type="ECO:0000256" key="1">
    <source>
        <dbReference type="SAM" id="Phobius"/>
    </source>
</evidence>
<dbReference type="EMBL" id="CAXLJM020000030">
    <property type="protein sequence ID" value="CAL8098192.1"/>
    <property type="molecule type" value="Genomic_DNA"/>
</dbReference>
<comment type="caution">
    <text evidence="2">The sequence shown here is derived from an EMBL/GenBank/DDBJ whole genome shotgun (WGS) entry which is preliminary data.</text>
</comment>
<feature type="transmembrane region" description="Helical" evidence="1">
    <location>
        <begin position="34"/>
        <end position="60"/>
    </location>
</feature>
<evidence type="ECO:0000313" key="2">
    <source>
        <dbReference type="EMBL" id="CAL8098192.1"/>
    </source>
</evidence>
<protein>
    <recommendedName>
        <fullName evidence="4">Gustatory receptor</fullName>
    </recommendedName>
</protein>
<gene>
    <name evidence="2" type="ORF">ODALV1_LOCUS9858</name>
</gene>
<feature type="transmembrane region" description="Helical" evidence="1">
    <location>
        <begin position="209"/>
        <end position="232"/>
    </location>
</feature>
<keyword evidence="1" id="KW-0472">Membrane</keyword>
<keyword evidence="1" id="KW-0812">Transmembrane</keyword>
<feature type="transmembrane region" description="Helical" evidence="1">
    <location>
        <begin position="177"/>
        <end position="203"/>
    </location>
</feature>
<keyword evidence="3" id="KW-1185">Reference proteome</keyword>
<proteinExistence type="predicted"/>
<dbReference type="Proteomes" id="UP001642540">
    <property type="component" value="Unassembled WGS sequence"/>
</dbReference>
<reference evidence="2 3" key="1">
    <citation type="submission" date="2024-08" db="EMBL/GenBank/DDBJ databases">
        <authorList>
            <person name="Cucini C."/>
            <person name="Frati F."/>
        </authorList>
    </citation>
    <scope>NUCLEOTIDE SEQUENCE [LARGE SCALE GENOMIC DNA]</scope>
</reference>